<evidence type="ECO:0000313" key="4">
    <source>
        <dbReference type="Proteomes" id="UP000014254"/>
    </source>
</evidence>
<dbReference type="OrthoDB" id="2283023at2759"/>
<dbReference type="AlphaFoldDB" id="S2K6L6"/>
<reference evidence="4" key="1">
    <citation type="submission" date="2013-05" db="EMBL/GenBank/DDBJ databases">
        <title>The Genome sequence of Mucor circinelloides f. circinelloides 1006PhL.</title>
        <authorList>
            <consortium name="The Broad Institute Genomics Platform"/>
            <person name="Cuomo C."/>
            <person name="Earl A."/>
            <person name="Findley K."/>
            <person name="Lee S.C."/>
            <person name="Walker B."/>
            <person name="Young S."/>
            <person name="Zeng Q."/>
            <person name="Gargeya S."/>
            <person name="Fitzgerald M."/>
            <person name="Haas B."/>
            <person name="Abouelleil A."/>
            <person name="Allen A.W."/>
            <person name="Alvarado L."/>
            <person name="Arachchi H.M."/>
            <person name="Berlin A.M."/>
            <person name="Chapman S.B."/>
            <person name="Gainer-Dewar J."/>
            <person name="Goldberg J."/>
            <person name="Griggs A."/>
            <person name="Gujja S."/>
            <person name="Hansen M."/>
            <person name="Howarth C."/>
            <person name="Imamovic A."/>
            <person name="Ireland A."/>
            <person name="Larimer J."/>
            <person name="McCowan C."/>
            <person name="Murphy C."/>
            <person name="Pearson M."/>
            <person name="Poon T.W."/>
            <person name="Priest M."/>
            <person name="Roberts A."/>
            <person name="Saif S."/>
            <person name="Shea T."/>
            <person name="Sisk P."/>
            <person name="Sykes S."/>
            <person name="Wortman J."/>
            <person name="Nusbaum C."/>
            <person name="Birren B."/>
        </authorList>
    </citation>
    <scope>NUCLEOTIDE SEQUENCE [LARGE SCALE GENOMIC DNA]</scope>
    <source>
        <strain evidence="4">1006PhL</strain>
    </source>
</reference>
<keyword evidence="2" id="KW-1133">Transmembrane helix</keyword>
<feature type="transmembrane region" description="Helical" evidence="2">
    <location>
        <begin position="42"/>
        <end position="66"/>
    </location>
</feature>
<dbReference type="InParanoid" id="S2K6L6"/>
<keyword evidence="2" id="KW-0812">Transmembrane</keyword>
<feature type="compositionally biased region" description="Low complexity" evidence="1">
    <location>
        <begin position="87"/>
        <end position="98"/>
    </location>
</feature>
<evidence type="ECO:0000256" key="1">
    <source>
        <dbReference type="SAM" id="MobiDB-lite"/>
    </source>
</evidence>
<protein>
    <submittedName>
        <fullName evidence="3">Uncharacterized protein</fullName>
    </submittedName>
</protein>
<feature type="region of interest" description="Disordered" evidence="1">
    <location>
        <begin position="1"/>
        <end position="38"/>
    </location>
</feature>
<feature type="compositionally biased region" description="Low complexity" evidence="1">
    <location>
        <begin position="24"/>
        <end position="38"/>
    </location>
</feature>
<keyword evidence="2" id="KW-0472">Membrane</keyword>
<proteinExistence type="predicted"/>
<dbReference type="VEuPathDB" id="FungiDB:HMPREF1544_02127"/>
<feature type="compositionally biased region" description="Polar residues" evidence="1">
    <location>
        <begin position="10"/>
        <end position="23"/>
    </location>
</feature>
<gene>
    <name evidence="3" type="ORF">HMPREF1544_02127</name>
</gene>
<evidence type="ECO:0000313" key="3">
    <source>
        <dbReference type="EMBL" id="EPB91058.1"/>
    </source>
</evidence>
<dbReference type="EMBL" id="KE123913">
    <property type="protein sequence ID" value="EPB91058.1"/>
    <property type="molecule type" value="Genomic_DNA"/>
</dbReference>
<accession>S2K6L6</accession>
<evidence type="ECO:0000256" key="2">
    <source>
        <dbReference type="SAM" id="Phobius"/>
    </source>
</evidence>
<sequence>MPVVPEPAATMSSTGFYQQPTAMPSSPQPQHTSSSSPNSGNAFLIAIEVIFSCLVIVVLLFCFFTAREEDPITFARSVPFFVHSNHTSSMSPTCSTTTNVRPSRPKTLSAKGRGGTTGLSFGTKSNMHNDDNDINNKAQ</sequence>
<keyword evidence="4" id="KW-1185">Reference proteome</keyword>
<dbReference type="Proteomes" id="UP000014254">
    <property type="component" value="Unassembled WGS sequence"/>
</dbReference>
<name>S2K6L6_MUCC1</name>
<organism evidence="3 4">
    <name type="scientific">Mucor circinelloides f. circinelloides (strain 1006PhL)</name>
    <name type="common">Mucormycosis agent</name>
    <name type="synonym">Calyptromyces circinelloides</name>
    <dbReference type="NCBI Taxonomy" id="1220926"/>
    <lineage>
        <taxon>Eukaryota</taxon>
        <taxon>Fungi</taxon>
        <taxon>Fungi incertae sedis</taxon>
        <taxon>Mucoromycota</taxon>
        <taxon>Mucoromycotina</taxon>
        <taxon>Mucoromycetes</taxon>
        <taxon>Mucorales</taxon>
        <taxon>Mucorineae</taxon>
        <taxon>Mucoraceae</taxon>
        <taxon>Mucor</taxon>
    </lineage>
</organism>
<feature type="region of interest" description="Disordered" evidence="1">
    <location>
        <begin position="87"/>
        <end position="139"/>
    </location>
</feature>